<accession>A0A1H5VY44</accession>
<protein>
    <submittedName>
        <fullName evidence="9">Ca-activated chloride channel family protein</fullName>
    </submittedName>
</protein>
<dbReference type="PROSITE" id="PS50293">
    <property type="entry name" value="TPR_REGION"/>
    <property type="match status" value="1"/>
</dbReference>
<dbReference type="PROSITE" id="PS50005">
    <property type="entry name" value="TPR"/>
    <property type="match status" value="2"/>
</dbReference>
<evidence type="ECO:0000256" key="7">
    <source>
        <dbReference type="SAM" id="Phobius"/>
    </source>
</evidence>
<dbReference type="RefSeq" id="WP_091765203.1">
    <property type="nucleotide sequence ID" value="NZ_FNUV01000005.1"/>
</dbReference>
<feature type="transmembrane region" description="Helical" evidence="7">
    <location>
        <begin position="57"/>
        <end position="74"/>
    </location>
</feature>
<dbReference type="InterPro" id="IPR036465">
    <property type="entry name" value="vWFA_dom_sf"/>
</dbReference>
<dbReference type="PROSITE" id="PS50234">
    <property type="entry name" value="VWFA"/>
    <property type="match status" value="1"/>
</dbReference>
<evidence type="ECO:0000256" key="1">
    <source>
        <dbReference type="ARBA" id="ARBA00022475"/>
    </source>
</evidence>
<dbReference type="Gene3D" id="3.40.50.410">
    <property type="entry name" value="von Willebrand factor, type A domain"/>
    <property type="match status" value="1"/>
</dbReference>
<sequence length="568" mass="63969">MFRFEDPIYLYLLLLIPVLAAVRFISFRNQKKRLRKFGEPSLLKALMPDVSRFRPSVKFWILQGALALLVVMLARPQMGTKISHEKRVGIETIICMDISNSMRAEDIVPSRLDRSKMMVENLVDHFSNDKIGLIVFAGDAFVQLPITSDYVSAKMFLSSIDPSMMASQGTDIARAIDMATHSFTQEEGIGKAIIVITDGEDHEGGALEAAKAANDNGMRVFVLGVGSVKGAPIPIPGSNDYMTDNTGNTVMSALNEDMCKQVAQAGGGAYIHVENNSAAQEQLDNELDKLSKKETSTTVYSEFDEQFQAFALLALLLLIVEICIFDRRNPLLRNISLFGKKKRVAVMLLVFMTTLTASAQMTDRQYIRQGNKQFHAGNYADAEVSYRKAVEKNPKNPQAAFNLGNALIAQKKDSAAVEQFQNAAGLETNPLRKAQSYHNMGVVCQTHKMYDEAIEAYKNALRLNPNDDETRYNLVLCKHQKQKQDKNKQNQQGNDDKKQDDKKKDQPKPDQNKDKQDDKKQQEQPKPQMSKENAEQLLNAAIQNEKQTQDKMKKAQQQPQRRRNQKNW</sequence>
<dbReference type="SUPFAM" id="SSF53300">
    <property type="entry name" value="vWA-like"/>
    <property type="match status" value="1"/>
</dbReference>
<dbReference type="InterPro" id="IPR050768">
    <property type="entry name" value="UPF0353/GerABKA_families"/>
</dbReference>
<evidence type="ECO:0000313" key="9">
    <source>
        <dbReference type="EMBL" id="SEF92195.1"/>
    </source>
</evidence>
<evidence type="ECO:0000256" key="3">
    <source>
        <dbReference type="ARBA" id="ARBA00022989"/>
    </source>
</evidence>
<dbReference type="PANTHER" id="PTHR22550">
    <property type="entry name" value="SPORE GERMINATION PROTEIN"/>
    <property type="match status" value="1"/>
</dbReference>
<reference evidence="9 10" key="1">
    <citation type="submission" date="2016-10" db="EMBL/GenBank/DDBJ databases">
        <authorList>
            <person name="de Groot N.N."/>
        </authorList>
    </citation>
    <scope>NUCLEOTIDE SEQUENCE [LARGE SCALE GENOMIC DNA]</scope>
    <source>
        <strain evidence="9 10">AR32</strain>
    </source>
</reference>
<dbReference type="InterPro" id="IPR024163">
    <property type="entry name" value="Aerotolerance_reg_N"/>
</dbReference>
<feature type="repeat" description="TPR" evidence="5">
    <location>
        <begin position="363"/>
        <end position="396"/>
    </location>
</feature>
<keyword evidence="2 7" id="KW-0812">Transmembrane</keyword>
<feature type="region of interest" description="Disordered" evidence="6">
    <location>
        <begin position="478"/>
        <end position="568"/>
    </location>
</feature>
<dbReference type="Proteomes" id="UP000236735">
    <property type="component" value="Unassembled WGS sequence"/>
</dbReference>
<evidence type="ECO:0000313" key="10">
    <source>
        <dbReference type="Proteomes" id="UP000236735"/>
    </source>
</evidence>
<gene>
    <name evidence="9" type="ORF">SAMN05216354_2125</name>
</gene>
<dbReference type="EMBL" id="FNUV01000005">
    <property type="protein sequence ID" value="SEF92195.1"/>
    <property type="molecule type" value="Genomic_DNA"/>
</dbReference>
<dbReference type="Gene3D" id="1.25.40.10">
    <property type="entry name" value="Tetratricopeptide repeat domain"/>
    <property type="match status" value="2"/>
</dbReference>
<dbReference type="Pfam" id="PF00515">
    <property type="entry name" value="TPR_1"/>
    <property type="match status" value="1"/>
</dbReference>
<feature type="compositionally biased region" description="Basic and acidic residues" evidence="6">
    <location>
        <begin position="482"/>
        <end position="523"/>
    </location>
</feature>
<keyword evidence="4 7" id="KW-0472">Membrane</keyword>
<evidence type="ECO:0000256" key="2">
    <source>
        <dbReference type="ARBA" id="ARBA00022692"/>
    </source>
</evidence>
<evidence type="ECO:0000256" key="5">
    <source>
        <dbReference type="PROSITE-ProRule" id="PRU00339"/>
    </source>
</evidence>
<dbReference type="SMART" id="SM00327">
    <property type="entry name" value="VWA"/>
    <property type="match status" value="1"/>
</dbReference>
<feature type="transmembrane region" description="Helical" evidence="7">
    <location>
        <begin position="6"/>
        <end position="26"/>
    </location>
</feature>
<dbReference type="PANTHER" id="PTHR22550:SF5">
    <property type="entry name" value="LEUCINE ZIPPER PROTEIN 4"/>
    <property type="match status" value="1"/>
</dbReference>
<dbReference type="InterPro" id="IPR011990">
    <property type="entry name" value="TPR-like_helical_dom_sf"/>
</dbReference>
<feature type="repeat" description="TPR" evidence="5">
    <location>
        <begin position="434"/>
        <end position="467"/>
    </location>
</feature>
<evidence type="ECO:0000256" key="6">
    <source>
        <dbReference type="SAM" id="MobiDB-lite"/>
    </source>
</evidence>
<dbReference type="Pfam" id="PF13519">
    <property type="entry name" value="VWA_2"/>
    <property type="match status" value="1"/>
</dbReference>
<dbReference type="AlphaFoldDB" id="A0A1H5VY44"/>
<feature type="domain" description="VWFA" evidence="8">
    <location>
        <begin position="91"/>
        <end position="290"/>
    </location>
</feature>
<keyword evidence="5" id="KW-0802">TPR repeat</keyword>
<organism evidence="9 10">
    <name type="scientific">Xylanibacter ruminicola</name>
    <name type="common">Prevotella ruminicola</name>
    <dbReference type="NCBI Taxonomy" id="839"/>
    <lineage>
        <taxon>Bacteria</taxon>
        <taxon>Pseudomonadati</taxon>
        <taxon>Bacteroidota</taxon>
        <taxon>Bacteroidia</taxon>
        <taxon>Bacteroidales</taxon>
        <taxon>Prevotellaceae</taxon>
        <taxon>Xylanibacter</taxon>
    </lineage>
</organism>
<name>A0A1H5VY44_XYLRU</name>
<dbReference type="InterPro" id="IPR002035">
    <property type="entry name" value="VWF_A"/>
</dbReference>
<evidence type="ECO:0000259" key="8">
    <source>
        <dbReference type="PROSITE" id="PS50234"/>
    </source>
</evidence>
<proteinExistence type="predicted"/>
<keyword evidence="3 7" id="KW-1133">Transmembrane helix</keyword>
<keyword evidence="1" id="KW-1003">Cell membrane</keyword>
<dbReference type="Pfam" id="PF13432">
    <property type="entry name" value="TPR_16"/>
    <property type="match status" value="1"/>
</dbReference>
<dbReference type="SUPFAM" id="SSF48452">
    <property type="entry name" value="TPR-like"/>
    <property type="match status" value="1"/>
</dbReference>
<dbReference type="Pfam" id="PF07584">
    <property type="entry name" value="BatA"/>
    <property type="match status" value="1"/>
</dbReference>
<dbReference type="InterPro" id="IPR019734">
    <property type="entry name" value="TPR_rpt"/>
</dbReference>
<evidence type="ECO:0000256" key="4">
    <source>
        <dbReference type="ARBA" id="ARBA00023136"/>
    </source>
</evidence>
<dbReference type="SMART" id="SM00028">
    <property type="entry name" value="TPR"/>
    <property type="match status" value="3"/>
</dbReference>